<reference evidence="5" key="1">
    <citation type="submission" date="2016-10" db="EMBL/GenBank/DDBJ databases">
        <authorList>
            <person name="Varghese N."/>
            <person name="Submissions S."/>
        </authorList>
    </citation>
    <scope>NUCLEOTIDE SEQUENCE [LARGE SCALE GENOMIC DNA]</scope>
    <source>
        <strain evidence="5">CGMCC 4.5579</strain>
    </source>
</reference>
<dbReference type="AlphaFoldDB" id="A0A1I5QZQ3"/>
<evidence type="ECO:0000256" key="1">
    <source>
        <dbReference type="SAM" id="SignalP"/>
    </source>
</evidence>
<dbReference type="Pfam" id="PF02470">
    <property type="entry name" value="MlaD"/>
    <property type="match status" value="1"/>
</dbReference>
<organism evidence="4 5">
    <name type="scientific">Amycolatopsis arida</name>
    <dbReference type="NCBI Taxonomy" id="587909"/>
    <lineage>
        <taxon>Bacteria</taxon>
        <taxon>Bacillati</taxon>
        <taxon>Actinomycetota</taxon>
        <taxon>Actinomycetes</taxon>
        <taxon>Pseudonocardiales</taxon>
        <taxon>Pseudonocardiaceae</taxon>
        <taxon>Amycolatopsis</taxon>
    </lineage>
</organism>
<accession>A0A1I5QZQ3</accession>
<dbReference type="PROSITE" id="PS51257">
    <property type="entry name" value="PROKAR_LIPOPROTEIN"/>
    <property type="match status" value="1"/>
</dbReference>
<evidence type="ECO:0000259" key="3">
    <source>
        <dbReference type="Pfam" id="PF11887"/>
    </source>
</evidence>
<protein>
    <submittedName>
        <fullName evidence="4">Phospholipid/cholesterol/gamma-HCH transport system substrate-binding protein</fullName>
    </submittedName>
</protein>
<dbReference type="GO" id="GO:0005576">
    <property type="term" value="C:extracellular region"/>
    <property type="evidence" value="ECO:0007669"/>
    <property type="project" value="TreeGrafter"/>
</dbReference>
<dbReference type="NCBIfam" id="TIGR00996">
    <property type="entry name" value="Mtu_fam_mce"/>
    <property type="match status" value="1"/>
</dbReference>
<name>A0A1I5QZQ3_9PSEU</name>
<dbReference type="PANTHER" id="PTHR33371">
    <property type="entry name" value="INTERMEMBRANE PHOSPHOLIPID TRANSPORT SYSTEM BINDING PROTEIN MLAD-RELATED"/>
    <property type="match status" value="1"/>
</dbReference>
<evidence type="ECO:0000313" key="4">
    <source>
        <dbReference type="EMBL" id="SFP51729.1"/>
    </source>
</evidence>
<dbReference type="OrthoDB" id="9774928at2"/>
<proteinExistence type="predicted"/>
<keyword evidence="5" id="KW-1185">Reference proteome</keyword>
<gene>
    <name evidence="4" type="ORF">SAMN05421810_102820</name>
</gene>
<feature type="domain" description="Mce/MlaD" evidence="2">
    <location>
        <begin position="37"/>
        <end position="112"/>
    </location>
</feature>
<evidence type="ECO:0000259" key="2">
    <source>
        <dbReference type="Pfam" id="PF02470"/>
    </source>
</evidence>
<feature type="domain" description="Mammalian cell entry C-terminal" evidence="3">
    <location>
        <begin position="121"/>
        <end position="290"/>
    </location>
</feature>
<dbReference type="PANTHER" id="PTHR33371:SF15">
    <property type="entry name" value="LIPOPROTEIN LPRN"/>
    <property type="match status" value="1"/>
</dbReference>
<dbReference type="STRING" id="587909.SAMN05421810_102820"/>
<dbReference type="EMBL" id="FOWW01000002">
    <property type="protein sequence ID" value="SFP51729.1"/>
    <property type="molecule type" value="Genomic_DNA"/>
</dbReference>
<evidence type="ECO:0000313" key="5">
    <source>
        <dbReference type="Proteomes" id="UP000198727"/>
    </source>
</evidence>
<dbReference type="InterPro" id="IPR003399">
    <property type="entry name" value="Mce/MlaD"/>
</dbReference>
<keyword evidence="1" id="KW-0732">Signal</keyword>
<dbReference type="InterPro" id="IPR024516">
    <property type="entry name" value="Mce_C"/>
</dbReference>
<feature type="chain" id="PRO_5011442113" evidence="1">
    <location>
        <begin position="21"/>
        <end position="326"/>
    </location>
</feature>
<dbReference type="RefSeq" id="WP_092529502.1">
    <property type="nucleotide sequence ID" value="NZ_FOWW01000002.1"/>
</dbReference>
<dbReference type="InterPro" id="IPR052336">
    <property type="entry name" value="MlaD_Phospholipid_Transporter"/>
</dbReference>
<dbReference type="InterPro" id="IPR005693">
    <property type="entry name" value="Mce"/>
</dbReference>
<dbReference type="Proteomes" id="UP000198727">
    <property type="component" value="Unassembled WGS sequence"/>
</dbReference>
<feature type="signal peptide" evidence="1">
    <location>
        <begin position="1"/>
        <end position="20"/>
    </location>
</feature>
<sequence>MRRILLLVLVALLTASCGPAGIYDVPLPGGADLGPRPYQVRADFVDVLDLVPQSGVKVNDVAVGQVERIELAPDGHTARVTLAVNGDVELPANAVARLRQSSVLGEKFVELAAPPGTPHGRLADGAVIPVQRTNRNPEIEEVFGALAMLLTGGGIGQLRTITRELNTALDGNESAARSLLTNLNTFAAGLDQHRGEITRALDGVHRLSRTLAERDQQIATVLDDLGPGIQVLADQREQLVAMLRSLDELSRVAVDTVNRSKDDLIADLRALEPVLRRLAEAGDHLPQAMELLLTYPFPDSALDAIKGDYLNTFVELHSRTAREGGR</sequence>
<dbReference type="Pfam" id="PF11887">
    <property type="entry name" value="Mce4_CUP1"/>
    <property type="match status" value="1"/>
</dbReference>